<dbReference type="InterPro" id="IPR027421">
    <property type="entry name" value="DNA_pol_lamdba_lyase_dom_sf"/>
</dbReference>
<dbReference type="InterPro" id="IPR002008">
    <property type="entry name" value="DNA_pol_X_beta-like"/>
</dbReference>
<dbReference type="Pfam" id="PF14792">
    <property type="entry name" value="DNA_pol_B_palm"/>
    <property type="match status" value="1"/>
</dbReference>
<evidence type="ECO:0000256" key="21">
    <source>
        <dbReference type="ARBA" id="ARBA00049244"/>
    </source>
</evidence>
<dbReference type="PIRSF" id="PIRSF005047">
    <property type="entry name" value="UCP005047_YshC"/>
    <property type="match status" value="1"/>
</dbReference>
<dbReference type="Pfam" id="PF14716">
    <property type="entry name" value="HHH_8"/>
    <property type="match status" value="1"/>
</dbReference>
<feature type="domain" description="DNA-directed DNA polymerase X" evidence="24">
    <location>
        <begin position="9"/>
        <end position="314"/>
    </location>
</feature>
<evidence type="ECO:0000259" key="24">
    <source>
        <dbReference type="SMART" id="SM00483"/>
    </source>
</evidence>
<keyword evidence="8" id="KW-0808">Transferase</keyword>
<dbReference type="Pfam" id="PF14520">
    <property type="entry name" value="HHH_5"/>
    <property type="match status" value="1"/>
</dbReference>
<dbReference type="Pfam" id="PF14791">
    <property type="entry name" value="DNA_pol_B_thumb"/>
    <property type="match status" value="1"/>
</dbReference>
<dbReference type="PRINTS" id="PR00870">
    <property type="entry name" value="DNAPOLXBETA"/>
</dbReference>
<feature type="domain" description="Helix-hairpin-helix DNA-binding motif class 1" evidence="22">
    <location>
        <begin position="133"/>
        <end position="152"/>
    </location>
</feature>
<dbReference type="Gene3D" id="3.20.20.140">
    <property type="entry name" value="Metal-dependent hydrolases"/>
    <property type="match status" value="1"/>
</dbReference>
<dbReference type="InterPro" id="IPR043519">
    <property type="entry name" value="NT_sf"/>
</dbReference>
<evidence type="ECO:0000256" key="8">
    <source>
        <dbReference type="ARBA" id="ARBA00022679"/>
    </source>
</evidence>
<comment type="cofactor">
    <cofactor evidence="1">
        <name>Mg(2+)</name>
        <dbReference type="ChEBI" id="CHEBI:18420"/>
    </cofactor>
</comment>
<dbReference type="InterPro" id="IPR037160">
    <property type="entry name" value="DNA_Pol_thumb_sf"/>
</dbReference>
<dbReference type="Gene3D" id="3.30.460.10">
    <property type="entry name" value="Beta Polymerase, domain 2"/>
    <property type="match status" value="1"/>
</dbReference>
<dbReference type="InterPro" id="IPR010996">
    <property type="entry name" value="HHH_MUS81"/>
</dbReference>
<dbReference type="InterPro" id="IPR028207">
    <property type="entry name" value="DNA_pol_B_palm_palm"/>
</dbReference>
<keyword evidence="7" id="KW-0237">DNA synthesis</keyword>
<evidence type="ECO:0000256" key="9">
    <source>
        <dbReference type="ARBA" id="ARBA00022695"/>
    </source>
</evidence>
<comment type="function">
    <text evidence="20">Repair polymerase that plays a key role in base-excision repair. During this process, the damaged base is excised by specific DNA glycosylases, the DNA backbone is nicked at the abasic site by an apurinic/apyrimidic (AP) endonuclease, and POLB removes 5'-deoxyribose-phosphate from the preincised AP site acting as a 5'-deoxyribose-phosphate lyase (5'-dRP lyase); through its DNA polymerase activity, it adds one nucleotide to the 3' end of the arising single-nucleotide gap. Conducts 'gap-filling' DNA synthesis in a stepwise distributive fashion rather than in a processive fashion as for other DNA polymerases. It is also able to cleave sugar-phosphate bonds 3' to an intact AP site, acting as an AP lyase.</text>
</comment>
<name>A0ABT8M884_9EURY</name>
<dbReference type="NCBIfam" id="NF006375">
    <property type="entry name" value="PRK08609.1"/>
    <property type="match status" value="1"/>
</dbReference>
<evidence type="ECO:0000256" key="19">
    <source>
        <dbReference type="ARBA" id="ARBA00044678"/>
    </source>
</evidence>
<evidence type="ECO:0000256" key="7">
    <source>
        <dbReference type="ARBA" id="ARBA00022634"/>
    </source>
</evidence>
<feature type="domain" description="Polymerase/histidinol phosphatase N-terminal" evidence="23">
    <location>
        <begin position="338"/>
        <end position="416"/>
    </location>
</feature>
<keyword evidence="10" id="KW-0235">DNA replication</keyword>
<evidence type="ECO:0000256" key="5">
    <source>
        <dbReference type="ARBA" id="ARBA00020020"/>
    </source>
</evidence>
<evidence type="ECO:0000256" key="12">
    <source>
        <dbReference type="ARBA" id="ARBA00022843"/>
    </source>
</evidence>
<accession>A0ABT8M884</accession>
<keyword evidence="25" id="KW-0378">Hydrolase</keyword>
<comment type="catalytic activity">
    <reaction evidence="21">
        <text>DNA(n) + a 2'-deoxyribonucleoside 5'-triphosphate = DNA(n+1) + diphosphate</text>
        <dbReference type="Rhea" id="RHEA:22508"/>
        <dbReference type="Rhea" id="RHEA-COMP:17339"/>
        <dbReference type="Rhea" id="RHEA-COMP:17340"/>
        <dbReference type="ChEBI" id="CHEBI:33019"/>
        <dbReference type="ChEBI" id="CHEBI:61560"/>
        <dbReference type="ChEBI" id="CHEBI:173112"/>
        <dbReference type="EC" id="2.7.7.7"/>
    </reaction>
</comment>
<evidence type="ECO:0000313" key="26">
    <source>
        <dbReference type="Proteomes" id="UP001168338"/>
    </source>
</evidence>
<evidence type="ECO:0000256" key="6">
    <source>
        <dbReference type="ARBA" id="ARBA00022481"/>
    </source>
</evidence>
<keyword evidence="26" id="KW-1185">Reference proteome</keyword>
<dbReference type="InterPro" id="IPR029398">
    <property type="entry name" value="PolB_thumb"/>
</dbReference>
<dbReference type="InterPro" id="IPR050243">
    <property type="entry name" value="PHP_phosphatase"/>
</dbReference>
<gene>
    <name evidence="25" type="primary">polX</name>
    <name evidence="25" type="ORF">FGU65_04425</name>
</gene>
<evidence type="ECO:0000256" key="14">
    <source>
        <dbReference type="ARBA" id="ARBA00023053"/>
    </source>
</evidence>
<dbReference type="SUPFAM" id="SSF47802">
    <property type="entry name" value="DNA polymerase beta, N-terminal domain-like"/>
    <property type="match status" value="1"/>
</dbReference>
<keyword evidence="25" id="KW-0540">Nuclease</keyword>
<dbReference type="Pfam" id="PF02811">
    <property type="entry name" value="PHP"/>
    <property type="match status" value="1"/>
</dbReference>
<dbReference type="EMBL" id="VCYH01000002">
    <property type="protein sequence ID" value="MDN7024141.1"/>
    <property type="molecule type" value="Genomic_DNA"/>
</dbReference>
<keyword evidence="6" id="KW-0488">Methylation</keyword>
<dbReference type="SUPFAM" id="SSF89550">
    <property type="entry name" value="PHP domain-like"/>
    <property type="match status" value="1"/>
</dbReference>
<evidence type="ECO:0000259" key="23">
    <source>
        <dbReference type="SMART" id="SM00481"/>
    </source>
</evidence>
<sequence>MERPGEVQVSNRDVARLLEFTGQLLEISGGDTFKVRAYARAAQEIERLGAPVVEMPEEELVAVRGVGHQIARKVREIAETGTFRELDRLKASIPDSLIELLELDGVGPKTIHLLWKKLGIESVADLERAAKNRRIRALRGFGEKKEENILRAIVRFRKRSERMTRREAEEIVRVVTAALSPGTFTVAGSYRRGRSTVGDIDIVTREPRRDVVARVSDLADDVIDDGARKTSIRVRGRRVDIRYATPEIAGAMLLYLTGSKAFNIHLRSVAIAQGWTLNEYGLEERASGTLRPIGSEEAVFDALGMAYIPPELREDTGEIERAQADRLPVLVEPADVHGDLHTHTTWSDGRQSLAEIADRGDALGYEYILITDHSSSLGVARGLDSGRLDDQRREIERVNREHTCRLLAGVEVDIMTDGSLGLPDRVLADLDLVIASVHSGFQQESDQITRRVLAAVENEHVDIIGHPTGRLLGRRPPYAIDLARVIERAAETGTALEINASPHRLDLDDIYIRHAKEMGVKLSIGTDSHRPAEFSNMRYGIMLARRGWCGPADLLNTSTLAELLP</sequence>
<keyword evidence="25" id="KW-0269">Exonuclease</keyword>
<dbReference type="CDD" id="cd00141">
    <property type="entry name" value="NT_POLXc"/>
    <property type="match status" value="1"/>
</dbReference>
<dbReference type="PANTHER" id="PTHR36928">
    <property type="entry name" value="PHOSPHATASE YCDX-RELATED"/>
    <property type="match status" value="1"/>
</dbReference>
<evidence type="ECO:0000256" key="16">
    <source>
        <dbReference type="ARBA" id="ARBA00035717"/>
    </source>
</evidence>
<comment type="catalytic activity">
    <reaction evidence="18">
        <text>2'-deoxyribonucleotide-(2'-deoxyribose 5'-phosphate)-2'-deoxyribonucleotide-DNA = a 3'-end 2'-deoxyribonucleotide-(2,3-dehydro-2,3-deoxyribose 5'-phosphate)-DNA + a 5'-end 5'-phospho-2'-deoxyribonucleoside-DNA + H(+)</text>
        <dbReference type="Rhea" id="RHEA:66592"/>
        <dbReference type="Rhea" id="RHEA-COMP:13180"/>
        <dbReference type="Rhea" id="RHEA-COMP:16897"/>
        <dbReference type="Rhea" id="RHEA-COMP:17067"/>
        <dbReference type="ChEBI" id="CHEBI:15378"/>
        <dbReference type="ChEBI" id="CHEBI:136412"/>
        <dbReference type="ChEBI" id="CHEBI:157695"/>
        <dbReference type="ChEBI" id="CHEBI:167181"/>
        <dbReference type="EC" id="4.2.99.18"/>
    </reaction>
</comment>
<dbReference type="SMART" id="SM00278">
    <property type="entry name" value="HhH1"/>
    <property type="match status" value="3"/>
</dbReference>
<dbReference type="EC" id="2.7.7.7" evidence="3"/>
<dbReference type="SMART" id="SM00483">
    <property type="entry name" value="POLXc"/>
    <property type="match status" value="1"/>
</dbReference>
<dbReference type="InterPro" id="IPR047967">
    <property type="entry name" value="PolX_PHP"/>
</dbReference>
<dbReference type="CDD" id="cd07436">
    <property type="entry name" value="PHP_PolX"/>
    <property type="match status" value="1"/>
</dbReference>
<keyword evidence="12" id="KW-0832">Ubl conjugation</keyword>
<proteinExistence type="predicted"/>
<reference evidence="25" key="1">
    <citation type="submission" date="2019-05" db="EMBL/GenBank/DDBJ databases">
        <title>Methanoculleus sp. FWC-SCC1, a methanogenic archaeon isolated from deep marine cold seep.</title>
        <authorList>
            <person name="Chen Y.-W."/>
            <person name="Chen S.-C."/>
            <person name="Teng N.-H."/>
            <person name="Lai M.-C."/>
        </authorList>
    </citation>
    <scope>NUCLEOTIDE SEQUENCE</scope>
    <source>
        <strain evidence="25">FWC-SCC1</strain>
    </source>
</reference>
<evidence type="ECO:0000256" key="17">
    <source>
        <dbReference type="ARBA" id="ARBA00035726"/>
    </source>
</evidence>
<dbReference type="InterPro" id="IPR003141">
    <property type="entry name" value="Pol/His_phosphatase_N"/>
</dbReference>
<keyword evidence="14" id="KW-0915">Sodium</keyword>
<keyword evidence="11" id="KW-0227">DNA damage</keyword>
<evidence type="ECO:0000256" key="4">
    <source>
        <dbReference type="ARBA" id="ARBA00012720"/>
    </source>
</evidence>
<dbReference type="PANTHER" id="PTHR36928:SF1">
    <property type="entry name" value="PHOSPHATASE YCDX-RELATED"/>
    <property type="match status" value="1"/>
</dbReference>
<dbReference type="InterPro" id="IPR002054">
    <property type="entry name" value="DNA-dir_DNA_pol_X"/>
</dbReference>
<evidence type="ECO:0000256" key="1">
    <source>
        <dbReference type="ARBA" id="ARBA00001946"/>
    </source>
</evidence>
<comment type="catalytic activity">
    <reaction evidence="19">
        <text>a 5'-end 2'-deoxyribose-2'-deoxyribonucleotide-DNA = (2E,4S)-4-hydroxypenten-2-al-5-phosphate + a 5'-end 5'-phospho-2'-deoxyribonucleoside-DNA + H(+)</text>
        <dbReference type="Rhea" id="RHEA:76255"/>
        <dbReference type="Rhea" id="RHEA-COMP:13180"/>
        <dbReference type="Rhea" id="RHEA-COMP:18657"/>
        <dbReference type="ChEBI" id="CHEBI:15378"/>
        <dbReference type="ChEBI" id="CHEBI:136412"/>
        <dbReference type="ChEBI" id="CHEBI:195194"/>
        <dbReference type="ChEBI" id="CHEBI:195195"/>
    </reaction>
</comment>
<dbReference type="Gene3D" id="3.30.210.10">
    <property type="entry name" value="DNA polymerase, thumb domain"/>
    <property type="match status" value="1"/>
</dbReference>
<evidence type="ECO:0000256" key="3">
    <source>
        <dbReference type="ARBA" id="ARBA00012417"/>
    </source>
</evidence>
<dbReference type="Gene3D" id="1.10.150.20">
    <property type="entry name" value="5' to 3' exonuclease, C-terminal subdomain"/>
    <property type="match status" value="1"/>
</dbReference>
<evidence type="ECO:0000256" key="15">
    <source>
        <dbReference type="ARBA" id="ARBA00023204"/>
    </source>
</evidence>
<dbReference type="InterPro" id="IPR003583">
    <property type="entry name" value="Hlx-hairpin-Hlx_DNA-bd_motif"/>
</dbReference>
<evidence type="ECO:0000256" key="2">
    <source>
        <dbReference type="ARBA" id="ARBA00004496"/>
    </source>
</evidence>
<keyword evidence="9" id="KW-0548">Nucleotidyltransferase</keyword>
<dbReference type="GO" id="GO:0004527">
    <property type="term" value="F:exonuclease activity"/>
    <property type="evidence" value="ECO:0007669"/>
    <property type="project" value="UniProtKB-KW"/>
</dbReference>
<dbReference type="RefSeq" id="WP_301663229.1">
    <property type="nucleotide sequence ID" value="NZ_VCYH01000002.1"/>
</dbReference>
<keyword evidence="15" id="KW-0234">DNA repair</keyword>
<dbReference type="InterPro" id="IPR004013">
    <property type="entry name" value="PHP_dom"/>
</dbReference>
<dbReference type="InterPro" id="IPR016195">
    <property type="entry name" value="Pol/histidinol_Pase-like"/>
</dbReference>
<organism evidence="25 26">
    <name type="scientific">Methanoculleus frigidifontis</name>
    <dbReference type="NCBI Taxonomy" id="2584085"/>
    <lineage>
        <taxon>Archaea</taxon>
        <taxon>Methanobacteriati</taxon>
        <taxon>Methanobacteriota</taxon>
        <taxon>Stenosarchaea group</taxon>
        <taxon>Methanomicrobia</taxon>
        <taxon>Methanomicrobiales</taxon>
        <taxon>Methanomicrobiaceae</taxon>
        <taxon>Methanoculleus</taxon>
    </lineage>
</organism>
<evidence type="ECO:0000256" key="18">
    <source>
        <dbReference type="ARBA" id="ARBA00044632"/>
    </source>
</evidence>
<comment type="subcellular location">
    <subcellularLocation>
        <location evidence="2">Cytoplasm</location>
    </subcellularLocation>
</comment>
<protein>
    <recommendedName>
        <fullName evidence="5">DNA polymerase beta</fullName>
        <ecNumber evidence="3">2.7.7.7</ecNumber>
        <ecNumber evidence="4">4.2.99.18</ecNumber>
    </recommendedName>
    <alternativeName>
        <fullName evidence="16">5'-deoxyribose-phosphate lyase</fullName>
    </alternativeName>
    <alternativeName>
        <fullName evidence="17">AP lyase</fullName>
    </alternativeName>
</protein>
<evidence type="ECO:0000259" key="22">
    <source>
        <dbReference type="SMART" id="SM00278"/>
    </source>
</evidence>
<comment type="caution">
    <text evidence="25">The sequence shown here is derived from an EMBL/GenBank/DDBJ whole genome shotgun (WGS) entry which is preliminary data.</text>
</comment>
<evidence type="ECO:0000313" key="25">
    <source>
        <dbReference type="EMBL" id="MDN7024141.1"/>
    </source>
</evidence>
<dbReference type="Gene3D" id="1.10.150.110">
    <property type="entry name" value="DNA polymerase beta, N-terminal domain-like"/>
    <property type="match status" value="1"/>
</dbReference>
<dbReference type="InterPro" id="IPR022311">
    <property type="entry name" value="PolX-like"/>
</dbReference>
<feature type="domain" description="Helix-hairpin-helix DNA-binding motif class 1" evidence="22">
    <location>
        <begin position="58"/>
        <end position="77"/>
    </location>
</feature>
<dbReference type="SMART" id="SM00481">
    <property type="entry name" value="POLIIIAc"/>
    <property type="match status" value="1"/>
</dbReference>
<dbReference type="Proteomes" id="UP001168338">
    <property type="component" value="Unassembled WGS sequence"/>
</dbReference>
<evidence type="ECO:0000256" key="11">
    <source>
        <dbReference type="ARBA" id="ARBA00022763"/>
    </source>
</evidence>
<evidence type="ECO:0000256" key="13">
    <source>
        <dbReference type="ARBA" id="ARBA00022932"/>
    </source>
</evidence>
<dbReference type="SUPFAM" id="SSF81301">
    <property type="entry name" value="Nucleotidyltransferase"/>
    <property type="match status" value="1"/>
</dbReference>
<dbReference type="EC" id="4.2.99.18" evidence="4"/>
<evidence type="ECO:0000256" key="10">
    <source>
        <dbReference type="ARBA" id="ARBA00022705"/>
    </source>
</evidence>
<keyword evidence="13" id="KW-0239">DNA-directed DNA polymerase</keyword>
<evidence type="ECO:0000256" key="20">
    <source>
        <dbReference type="ARBA" id="ARBA00045548"/>
    </source>
</evidence>
<feature type="domain" description="Helix-hairpin-helix DNA-binding motif class 1" evidence="22">
    <location>
        <begin position="98"/>
        <end position="117"/>
    </location>
</feature>